<feature type="transmembrane region" description="Helical" evidence="1">
    <location>
        <begin position="267"/>
        <end position="287"/>
    </location>
</feature>
<dbReference type="EMBL" id="RJKX01000016">
    <property type="protein sequence ID" value="ROP83452.1"/>
    <property type="molecule type" value="Genomic_DNA"/>
</dbReference>
<evidence type="ECO:0008006" key="4">
    <source>
        <dbReference type="Google" id="ProtNLM"/>
    </source>
</evidence>
<feature type="transmembrane region" description="Helical" evidence="1">
    <location>
        <begin position="323"/>
        <end position="340"/>
    </location>
</feature>
<proteinExistence type="predicted"/>
<keyword evidence="1" id="KW-0472">Membrane</keyword>
<accession>A0A3N1KVE4</accession>
<feature type="transmembrane region" description="Helical" evidence="1">
    <location>
        <begin position="447"/>
        <end position="465"/>
    </location>
</feature>
<keyword evidence="3" id="KW-1185">Reference proteome</keyword>
<feature type="transmembrane region" description="Helical" evidence="1">
    <location>
        <begin position="234"/>
        <end position="255"/>
    </location>
</feature>
<dbReference type="PANTHER" id="PTHR38454">
    <property type="entry name" value="INTEGRAL MEMBRANE PROTEIN-RELATED"/>
    <property type="match status" value="1"/>
</dbReference>
<keyword evidence="1" id="KW-1133">Transmembrane helix</keyword>
<feature type="transmembrane region" description="Helical" evidence="1">
    <location>
        <begin position="299"/>
        <end position="317"/>
    </location>
</feature>
<feature type="transmembrane region" description="Helical" evidence="1">
    <location>
        <begin position="419"/>
        <end position="441"/>
    </location>
</feature>
<comment type="caution">
    <text evidence="2">The sequence shown here is derived from an EMBL/GenBank/DDBJ whole genome shotgun (WGS) entry which is preliminary data.</text>
</comment>
<dbReference type="Proteomes" id="UP000278222">
    <property type="component" value="Unassembled WGS sequence"/>
</dbReference>
<organism evidence="2 3">
    <name type="scientific">Stella humosa</name>
    <dbReference type="NCBI Taxonomy" id="94"/>
    <lineage>
        <taxon>Bacteria</taxon>
        <taxon>Pseudomonadati</taxon>
        <taxon>Pseudomonadota</taxon>
        <taxon>Alphaproteobacteria</taxon>
        <taxon>Rhodospirillales</taxon>
        <taxon>Stellaceae</taxon>
        <taxon>Stella</taxon>
    </lineage>
</organism>
<protein>
    <recommendedName>
        <fullName evidence="4">YfhO family protein</fullName>
    </recommendedName>
</protein>
<feature type="transmembrane region" description="Helical" evidence="1">
    <location>
        <begin position="12"/>
        <end position="34"/>
    </location>
</feature>
<reference evidence="2 3" key="1">
    <citation type="submission" date="2018-11" db="EMBL/GenBank/DDBJ databases">
        <title>Genomic Encyclopedia of Type Strains, Phase IV (KMG-IV): sequencing the most valuable type-strain genomes for metagenomic binning, comparative biology and taxonomic classification.</title>
        <authorList>
            <person name="Goeker M."/>
        </authorList>
    </citation>
    <scope>NUCLEOTIDE SEQUENCE [LARGE SCALE GENOMIC DNA]</scope>
    <source>
        <strain evidence="2 3">DSM 5900</strain>
    </source>
</reference>
<dbReference type="RefSeq" id="WP_123693062.1">
    <property type="nucleotide sequence ID" value="NZ_AP019700.1"/>
</dbReference>
<dbReference type="PANTHER" id="PTHR38454:SF1">
    <property type="entry name" value="INTEGRAL MEMBRANE PROTEIN"/>
    <property type="match status" value="1"/>
</dbReference>
<feature type="transmembrane region" description="Helical" evidence="1">
    <location>
        <begin position="180"/>
        <end position="197"/>
    </location>
</feature>
<dbReference type="AlphaFoldDB" id="A0A3N1KVE4"/>
<dbReference type="OrthoDB" id="5139172at2"/>
<feature type="transmembrane region" description="Helical" evidence="1">
    <location>
        <begin position="130"/>
        <end position="148"/>
    </location>
</feature>
<dbReference type="InterPro" id="IPR018580">
    <property type="entry name" value="Uncharacterised_YfhO"/>
</dbReference>
<keyword evidence="1" id="KW-0812">Transmembrane</keyword>
<evidence type="ECO:0000313" key="2">
    <source>
        <dbReference type="EMBL" id="ROP83452.1"/>
    </source>
</evidence>
<feature type="transmembrane region" description="Helical" evidence="1">
    <location>
        <begin position="154"/>
        <end position="173"/>
    </location>
</feature>
<name>A0A3N1KVE4_9PROT</name>
<feature type="transmembrane region" description="Helical" evidence="1">
    <location>
        <begin position="391"/>
        <end position="407"/>
    </location>
</feature>
<evidence type="ECO:0000313" key="3">
    <source>
        <dbReference type="Proteomes" id="UP000278222"/>
    </source>
</evidence>
<feature type="transmembrane region" description="Helical" evidence="1">
    <location>
        <begin position="203"/>
        <end position="222"/>
    </location>
</feature>
<sequence length="773" mass="82036">MTDADNRRGPAAAWFAAAGAVLLAWVLFAAPWLVGGRVIPWDAKDYYYPVLRALAAAREAGDSGFWNPFLYAGRAAIANPQSWLFTPGFRLLAELVPHPSMTLMDMVQIAHLLAGGLGVLLLGRRLGWRPAAAVVAALVFMFGGVAAARLQHSIMTVSYAHLPWAILLLQLAFTAASGRRRALAALGFGLVAGIMAVGRDQVAFINCLFLIGCAAGWMAAAIRRQGIGALPRRLAELLPALLAGGALLALPTLLTLDALVGSTRPEIAYRIAGYASLHPASLLTLLAPNAFGALTPDGYWGSGTLPWMGLSALGFDWNDPTTSHLYIGLLPLAVLLLAFARAPLRLLHAAPAFAAGLLFALLYVLGAYTPVFLAMYDLLPGVDLYRRPNDAAFLLNAMLALLAGTAAHDLATVPGAGRAWLAFALPAALATAAGAWFGWYLGHLPDMALQLAITLPLLAAAILFADRAPARAPRAWLPLLIAVTAADLSFHGTSRTLNAVPADQVAAYRREGERLAAAIRARLGTGLGGNRVEIFGLDRVPGGDWGGSWQNAALAYGFEQTLGYDPLRNALYGTMVGARQNSHLPERTLTADFTGYDSTLARLLGIGLVVTGRPIETILPPAAIAGLKLVETVDGAFLYENPGALPRAMAVGRADADMGRALPADPTAAVRIMGQRIPAGEAGPAGTARIGLYRRDRVEVAVDMARDGFLVLNDRFHPFWRATLDEAAVPILRANRLFRAVAVPAGRHQVVFVFDPLRPEALADAIERVWEAD</sequence>
<gene>
    <name evidence="2" type="ORF">EDC65_4099</name>
</gene>
<evidence type="ECO:0000256" key="1">
    <source>
        <dbReference type="SAM" id="Phobius"/>
    </source>
</evidence>
<feature type="transmembrane region" description="Helical" evidence="1">
    <location>
        <begin position="106"/>
        <end position="123"/>
    </location>
</feature>
<feature type="transmembrane region" description="Helical" evidence="1">
    <location>
        <begin position="352"/>
        <end position="371"/>
    </location>
</feature>